<dbReference type="PROSITE" id="PS00409">
    <property type="entry name" value="PROKAR_NTER_METHYL"/>
    <property type="match status" value="1"/>
</dbReference>
<dbReference type="STRING" id="381751.SAMN05444391_0033"/>
<evidence type="ECO:0000313" key="2">
    <source>
        <dbReference type="EMBL" id="SHK13855.1"/>
    </source>
</evidence>
<dbReference type="AlphaFoldDB" id="A0A1M6Q0S9"/>
<feature type="transmembrane region" description="Helical" evidence="1">
    <location>
        <begin position="7"/>
        <end position="28"/>
    </location>
</feature>
<dbReference type="InterPro" id="IPR012902">
    <property type="entry name" value="N_methyl_site"/>
</dbReference>
<organism evidence="2 3">
    <name type="scientific">Thermocrinis minervae</name>
    <dbReference type="NCBI Taxonomy" id="381751"/>
    <lineage>
        <taxon>Bacteria</taxon>
        <taxon>Pseudomonadati</taxon>
        <taxon>Aquificota</taxon>
        <taxon>Aquificia</taxon>
        <taxon>Aquificales</taxon>
        <taxon>Aquificaceae</taxon>
        <taxon>Thermocrinis</taxon>
    </lineage>
</organism>
<dbReference type="OrthoDB" id="11156at2"/>
<protein>
    <submittedName>
        <fullName evidence="2">Type IV pilus assembly protein PilW</fullName>
    </submittedName>
</protein>
<keyword evidence="1" id="KW-1133">Transmembrane helix</keyword>
<sequence length="286" mass="31396">MKRGMTLVELLVIMVMMVILGAGVITAVRDLVRRSQPQITLAKQQQDVEAVVTMLTIDYSSAGFGVPVNQLLNAVQNIASLDTSRTPSCFLTATANLGVNSGCWGVVTVDNNGNPVFNVNSINSLVQNCPQNRNQYTGSCFDLLRNPVNNCLNCTNCVVFFGQVGQVCYSLGNSGDTRCAPGTRALRRVWTNQNQPVVDCVRSFGVRYMVRGPNGVQYVDQLPQNLSDLLGVRLCMILQVGERQSVQQPVPAYSPACQGVNILPVNNAEEYRWQVIERDIPLRNLQ</sequence>
<evidence type="ECO:0000256" key="1">
    <source>
        <dbReference type="SAM" id="Phobius"/>
    </source>
</evidence>
<proteinExistence type="predicted"/>
<dbReference type="RefSeq" id="WP_079653249.1">
    <property type="nucleotide sequence ID" value="NZ_LT670846.1"/>
</dbReference>
<reference evidence="2 3" key="1">
    <citation type="submission" date="2016-11" db="EMBL/GenBank/DDBJ databases">
        <authorList>
            <person name="Jaros S."/>
            <person name="Januszkiewicz K."/>
            <person name="Wedrychowicz H."/>
        </authorList>
    </citation>
    <scope>NUCLEOTIDE SEQUENCE [LARGE SCALE GENOMIC DNA]</scope>
    <source>
        <strain evidence="2 3">DSM 19557</strain>
    </source>
</reference>
<accession>A0A1M6Q0S9</accession>
<dbReference type="EMBL" id="LT670846">
    <property type="protein sequence ID" value="SHK13855.1"/>
    <property type="molecule type" value="Genomic_DNA"/>
</dbReference>
<keyword evidence="1" id="KW-0472">Membrane</keyword>
<evidence type="ECO:0000313" key="3">
    <source>
        <dbReference type="Proteomes" id="UP000189810"/>
    </source>
</evidence>
<keyword evidence="1" id="KW-0812">Transmembrane</keyword>
<keyword evidence="3" id="KW-1185">Reference proteome</keyword>
<name>A0A1M6Q0S9_9AQUI</name>
<dbReference type="Proteomes" id="UP000189810">
    <property type="component" value="Chromosome I"/>
</dbReference>
<gene>
    <name evidence="2" type="ORF">SAMN05444391_0033</name>
</gene>